<dbReference type="GO" id="GO:0072330">
    <property type="term" value="P:monocarboxylic acid biosynthetic process"/>
    <property type="evidence" value="ECO:0007669"/>
    <property type="project" value="UniProtKB-ARBA"/>
</dbReference>
<protein>
    <recommendedName>
        <fullName evidence="3">Carboxylic ester hydrolase</fullName>
        <ecNumber evidence="3">3.1.1.-</ecNumber>
    </recommendedName>
</protein>
<gene>
    <name evidence="5" type="ORF">N7493_008604</name>
</gene>
<evidence type="ECO:0000256" key="2">
    <source>
        <dbReference type="ARBA" id="ARBA00022801"/>
    </source>
</evidence>
<evidence type="ECO:0000313" key="5">
    <source>
        <dbReference type="EMBL" id="KAJ5716693.1"/>
    </source>
</evidence>
<dbReference type="GO" id="GO:0017000">
    <property type="term" value="P:antibiotic biosynthetic process"/>
    <property type="evidence" value="ECO:0007669"/>
    <property type="project" value="UniProtKB-ARBA"/>
</dbReference>
<dbReference type="Gene3D" id="3.40.50.1820">
    <property type="entry name" value="alpha/beta hydrolase"/>
    <property type="match status" value="1"/>
</dbReference>
<feature type="chain" id="PRO_5041776841" description="Carboxylic ester hydrolase" evidence="3">
    <location>
        <begin position="21"/>
        <end position="687"/>
    </location>
</feature>
<dbReference type="PANTHER" id="PTHR11559">
    <property type="entry name" value="CARBOXYLESTERASE"/>
    <property type="match status" value="1"/>
</dbReference>
<reference evidence="5" key="1">
    <citation type="journal article" date="2023" name="IMA Fungus">
        <title>Comparative genomic study of the Penicillium genus elucidates a diverse pangenome and 15 lateral gene transfer events.</title>
        <authorList>
            <person name="Petersen C."/>
            <person name="Sorensen T."/>
            <person name="Nielsen M.R."/>
            <person name="Sondergaard T.E."/>
            <person name="Sorensen J.L."/>
            <person name="Fitzpatrick D.A."/>
            <person name="Frisvad J.C."/>
            <person name="Nielsen K.L."/>
        </authorList>
    </citation>
    <scope>NUCLEOTIDE SEQUENCE</scope>
    <source>
        <strain evidence="5">IBT 17514</strain>
    </source>
</reference>
<proteinExistence type="inferred from homology"/>
<dbReference type="InterPro" id="IPR050309">
    <property type="entry name" value="Type-B_Carboxylest/Lipase"/>
</dbReference>
<organism evidence="5 6">
    <name type="scientific">Penicillium malachiteum</name>
    <dbReference type="NCBI Taxonomy" id="1324776"/>
    <lineage>
        <taxon>Eukaryota</taxon>
        <taxon>Fungi</taxon>
        <taxon>Dikarya</taxon>
        <taxon>Ascomycota</taxon>
        <taxon>Pezizomycotina</taxon>
        <taxon>Eurotiomycetes</taxon>
        <taxon>Eurotiomycetidae</taxon>
        <taxon>Eurotiales</taxon>
        <taxon>Aspergillaceae</taxon>
        <taxon>Penicillium</taxon>
    </lineage>
</organism>
<dbReference type="Proteomes" id="UP001215712">
    <property type="component" value="Unassembled WGS sequence"/>
</dbReference>
<evidence type="ECO:0000259" key="4">
    <source>
        <dbReference type="Pfam" id="PF00135"/>
    </source>
</evidence>
<dbReference type="EC" id="3.1.1.-" evidence="3"/>
<name>A0AAD6HHH4_9EURO</name>
<dbReference type="InterPro" id="IPR029058">
    <property type="entry name" value="AB_hydrolase_fold"/>
</dbReference>
<dbReference type="SUPFAM" id="SSF53474">
    <property type="entry name" value="alpha/beta-Hydrolases"/>
    <property type="match status" value="1"/>
</dbReference>
<evidence type="ECO:0000256" key="3">
    <source>
        <dbReference type="RuleBase" id="RU361235"/>
    </source>
</evidence>
<dbReference type="GO" id="GO:0016787">
    <property type="term" value="F:hydrolase activity"/>
    <property type="evidence" value="ECO:0007669"/>
    <property type="project" value="UniProtKB-KW"/>
</dbReference>
<feature type="signal peptide" evidence="3">
    <location>
        <begin position="1"/>
        <end position="20"/>
    </location>
</feature>
<comment type="caution">
    <text evidence="5">The sequence shown here is derived from an EMBL/GenBank/DDBJ whole genome shotgun (WGS) entry which is preliminary data.</text>
</comment>
<reference evidence="5" key="2">
    <citation type="submission" date="2023-01" db="EMBL/GenBank/DDBJ databases">
        <authorList>
            <person name="Petersen C."/>
        </authorList>
    </citation>
    <scope>NUCLEOTIDE SEQUENCE</scope>
    <source>
        <strain evidence="5">IBT 17514</strain>
    </source>
</reference>
<keyword evidence="3" id="KW-0732">Signal</keyword>
<keyword evidence="2 3" id="KW-0378">Hydrolase</keyword>
<dbReference type="EMBL" id="JAQJAN010000012">
    <property type="protein sequence ID" value="KAJ5716693.1"/>
    <property type="molecule type" value="Genomic_DNA"/>
</dbReference>
<feature type="domain" description="Carboxylesterase type B" evidence="4">
    <location>
        <begin position="165"/>
        <end position="631"/>
    </location>
</feature>
<keyword evidence="6" id="KW-1185">Reference proteome</keyword>
<comment type="similarity">
    <text evidence="1 3">Belongs to the type-B carboxylesterase/lipase family.</text>
</comment>
<evidence type="ECO:0000313" key="6">
    <source>
        <dbReference type="Proteomes" id="UP001215712"/>
    </source>
</evidence>
<accession>A0AAD6HHH4</accession>
<dbReference type="PROSITE" id="PS00122">
    <property type="entry name" value="CARBOXYLESTERASE_B_1"/>
    <property type="match status" value="1"/>
</dbReference>
<dbReference type="AlphaFoldDB" id="A0AAD6HHH4"/>
<sequence length="687" mass="75242">MFPLFMLVALLLGNVSGSYAGSATSSSKEGATSLTLKSAILYQNDGNWTAHAGTPSSILFLDPKTEIEAKEICAQNGEVLLDAQELKKFQTPLQYQTYIGAISPDEQFWTSGSNSPRTFIISQKKTRRFICTNSAPLVDTVDAPFYSFPKVNVSSNGTTYMGVRDHMAYRFLGIPFALQPVNDLRLAYPIQWYTNETNYVLNATTYGPTCPANGGYFDGNSYGLNPWGNSEACLLMNIFTPYLPGVDDSDPGNLKPVMFWLHGGGGTATDATYDGASLTSRSDVVLVSINWRGSNFGDISFNDGYVDGNYGIADIVAGLQWVHDHIREFGGNPDSVTVFGQSAGGESVMNMVRSPKAAGLFTAAILHSAALGPAVTQEEVANATVPAVKEVCGDAIGAERLSCLRNLSLDEFMNNITWTVGESYDNVDTGAIVDGIWIAGQSVAAAREGKLNRVHFMSGSMPEEGESLLGTMILQNATDFNETLWSLAGSQYPDDWPPLVEESGAWNNGSNPINAYNNTINAFTTVHLTCPGEQFIKAAYEANAFKSYYYYNNLRAYALSYYDPYDSCTFPVGEPDALYYRCHSGDLYEVFGSYYIFDQPVRTPDDIGHTNLQQDMWGSFAWTGNPNPSKEYLKARGYEGSLAVFEKFSWDSFDGSASINLDYPRPYMSGLPWAEKCGVVEELYRLP</sequence>
<evidence type="ECO:0000256" key="1">
    <source>
        <dbReference type="ARBA" id="ARBA00005964"/>
    </source>
</evidence>
<dbReference type="Pfam" id="PF00135">
    <property type="entry name" value="COesterase"/>
    <property type="match status" value="1"/>
</dbReference>
<dbReference type="InterPro" id="IPR019826">
    <property type="entry name" value="Carboxylesterase_B_AS"/>
</dbReference>
<dbReference type="InterPro" id="IPR002018">
    <property type="entry name" value="CarbesteraseB"/>
</dbReference>